<evidence type="ECO:0000313" key="2">
    <source>
        <dbReference type="EMBL" id="GFH12291.1"/>
    </source>
</evidence>
<sequence length="90" mass="9637">MGPLSRLLLQLGTLEAAGDKLEHIAGLGFTAVQLMPITEFSDAWGYNPRQLLAVHGAYGSPDQLRAFVDRCHTLGLAVIVDVVLNHGAVE</sequence>
<name>A0A699YRP8_HAELA</name>
<organism evidence="2 3">
    <name type="scientific">Haematococcus lacustris</name>
    <name type="common">Green alga</name>
    <name type="synonym">Haematococcus pluvialis</name>
    <dbReference type="NCBI Taxonomy" id="44745"/>
    <lineage>
        <taxon>Eukaryota</taxon>
        <taxon>Viridiplantae</taxon>
        <taxon>Chlorophyta</taxon>
        <taxon>core chlorophytes</taxon>
        <taxon>Chlorophyceae</taxon>
        <taxon>CS clade</taxon>
        <taxon>Chlamydomonadales</taxon>
        <taxon>Haematococcaceae</taxon>
        <taxon>Haematococcus</taxon>
    </lineage>
</organism>
<dbReference type="InterPro" id="IPR017853">
    <property type="entry name" value="GH"/>
</dbReference>
<dbReference type="SUPFAM" id="SSF51445">
    <property type="entry name" value="(Trans)glycosidases"/>
    <property type="match status" value="1"/>
</dbReference>
<dbReference type="Pfam" id="PF00128">
    <property type="entry name" value="Alpha-amylase"/>
    <property type="match status" value="1"/>
</dbReference>
<evidence type="ECO:0000259" key="1">
    <source>
        <dbReference type="Pfam" id="PF00128"/>
    </source>
</evidence>
<dbReference type="GO" id="GO:0005975">
    <property type="term" value="P:carbohydrate metabolic process"/>
    <property type="evidence" value="ECO:0007669"/>
    <property type="project" value="InterPro"/>
</dbReference>
<comment type="caution">
    <text evidence="2">The sequence shown here is derived from an EMBL/GenBank/DDBJ whole genome shotgun (WGS) entry which is preliminary data.</text>
</comment>
<dbReference type="EMBL" id="BLLF01000488">
    <property type="protein sequence ID" value="GFH12291.1"/>
    <property type="molecule type" value="Genomic_DNA"/>
</dbReference>
<dbReference type="Proteomes" id="UP000485058">
    <property type="component" value="Unassembled WGS sequence"/>
</dbReference>
<feature type="domain" description="Glycosyl hydrolase family 13 catalytic" evidence="1">
    <location>
        <begin position="11"/>
        <end position="88"/>
    </location>
</feature>
<gene>
    <name evidence="2" type="ORF">HaLaN_07947</name>
</gene>
<proteinExistence type="predicted"/>
<evidence type="ECO:0000313" key="3">
    <source>
        <dbReference type="Proteomes" id="UP000485058"/>
    </source>
</evidence>
<dbReference type="Gene3D" id="3.20.20.80">
    <property type="entry name" value="Glycosidases"/>
    <property type="match status" value="1"/>
</dbReference>
<feature type="non-terminal residue" evidence="2">
    <location>
        <position position="1"/>
    </location>
</feature>
<protein>
    <submittedName>
        <fullName evidence="2">1,4-alpha-glucan branching enzyme II</fullName>
    </submittedName>
</protein>
<feature type="non-terminal residue" evidence="2">
    <location>
        <position position="90"/>
    </location>
</feature>
<dbReference type="PANTHER" id="PTHR43651">
    <property type="entry name" value="1,4-ALPHA-GLUCAN-BRANCHING ENZYME"/>
    <property type="match status" value="1"/>
</dbReference>
<accession>A0A699YRP8</accession>
<dbReference type="AlphaFoldDB" id="A0A699YRP8"/>
<dbReference type="InterPro" id="IPR006047">
    <property type="entry name" value="GH13_cat_dom"/>
</dbReference>
<reference evidence="2 3" key="1">
    <citation type="submission" date="2020-02" db="EMBL/GenBank/DDBJ databases">
        <title>Draft genome sequence of Haematococcus lacustris strain NIES-144.</title>
        <authorList>
            <person name="Morimoto D."/>
            <person name="Nakagawa S."/>
            <person name="Yoshida T."/>
            <person name="Sawayama S."/>
        </authorList>
    </citation>
    <scope>NUCLEOTIDE SEQUENCE [LARGE SCALE GENOMIC DNA]</scope>
    <source>
        <strain evidence="2 3">NIES-144</strain>
    </source>
</reference>
<dbReference type="PANTHER" id="PTHR43651:SF11">
    <property type="entry name" value="MALTO-OLIGOSYLTREHALOSE TREHALOHYDROLASE"/>
    <property type="match status" value="1"/>
</dbReference>
<keyword evidence="3" id="KW-1185">Reference proteome</keyword>